<evidence type="ECO:0000256" key="1">
    <source>
        <dbReference type="PROSITE-ProRule" id="PRU00267"/>
    </source>
</evidence>
<name>A0A9P7NAP6_9HYPO</name>
<evidence type="ECO:0000313" key="4">
    <source>
        <dbReference type="EMBL" id="KAG6011251.1"/>
    </source>
</evidence>
<keyword evidence="1" id="KW-0539">Nucleus</keyword>
<protein>
    <recommendedName>
        <fullName evidence="3">HMG box domain-containing protein</fullName>
    </recommendedName>
</protein>
<evidence type="ECO:0000256" key="2">
    <source>
        <dbReference type="SAM" id="MobiDB-lite"/>
    </source>
</evidence>
<keyword evidence="5" id="KW-1185">Reference proteome</keyword>
<feature type="compositionally biased region" description="Polar residues" evidence="2">
    <location>
        <begin position="61"/>
        <end position="71"/>
    </location>
</feature>
<dbReference type="InterPro" id="IPR036910">
    <property type="entry name" value="HMG_box_dom_sf"/>
</dbReference>
<sequence>MFIAIGRAAARRALLPNKTAAPGLRLTTRLVRDSAGQANAALAPASARTLILSARLLSPTKTAAADSTSTGGKAKKTTAATTKNKSTTTKKKPAAKKKAAAKKKRVVKKKVAKKPKKKPAAKKPKKKLTPEEKEKAKLKELKKLALLKGPALLPESAWLVHSTQSVKTGEGPVTARIKVAAESFAKLSEAEKERLKSIAEKNHTINKETRDKWVNAYPPEAIYMANLARRRLARKFNKSRVFLLHDDRQPRRAVPAYAMFIKSRYAQVKDDSATGPDAFRSMSEEWKSLSDSDKQSFKDESVKDLEKQQAQFQKIREKAKAYLVAHKLSPSQIRLR</sequence>
<feature type="DNA-binding region" description="HMG box" evidence="1">
    <location>
        <begin position="250"/>
        <end position="316"/>
    </location>
</feature>
<dbReference type="OrthoDB" id="1919336at2759"/>
<feature type="compositionally biased region" description="Low complexity" evidence="2">
    <location>
        <begin position="77"/>
        <end position="87"/>
    </location>
</feature>
<evidence type="ECO:0000259" key="3">
    <source>
        <dbReference type="PROSITE" id="PS50118"/>
    </source>
</evidence>
<reference evidence="4" key="1">
    <citation type="journal article" date="2020" name="bioRxiv">
        <title>Whole genome comparisons of ergot fungi reveals the divergence and evolution of species within the genus Claviceps are the result of varying mechanisms driving genome evolution and host range expansion.</title>
        <authorList>
            <person name="Wyka S.A."/>
            <person name="Mondo S.J."/>
            <person name="Liu M."/>
            <person name="Dettman J."/>
            <person name="Nalam V."/>
            <person name="Broders K.D."/>
        </authorList>
    </citation>
    <scope>NUCLEOTIDE SEQUENCE</scope>
    <source>
        <strain evidence="4">CCC 602</strain>
    </source>
</reference>
<dbReference type="InterPro" id="IPR009071">
    <property type="entry name" value="HMG_box_dom"/>
</dbReference>
<dbReference type="SUPFAM" id="SSF47095">
    <property type="entry name" value="HMG-box"/>
    <property type="match status" value="2"/>
</dbReference>
<keyword evidence="1" id="KW-0238">DNA-binding</keyword>
<dbReference type="Pfam" id="PF09011">
    <property type="entry name" value="HMG_box_2"/>
    <property type="match status" value="1"/>
</dbReference>
<gene>
    <name evidence="4" type="ORF">E4U43_008454</name>
</gene>
<dbReference type="AlphaFoldDB" id="A0A9P7NAP6"/>
<feature type="compositionally biased region" description="Basic residues" evidence="2">
    <location>
        <begin position="88"/>
        <end position="127"/>
    </location>
</feature>
<proteinExistence type="predicted"/>
<dbReference type="PROSITE" id="PS50118">
    <property type="entry name" value="HMG_BOX_2"/>
    <property type="match status" value="1"/>
</dbReference>
<feature type="domain" description="HMG box" evidence="3">
    <location>
        <begin position="250"/>
        <end position="316"/>
    </location>
</feature>
<evidence type="ECO:0000313" key="5">
    <source>
        <dbReference type="Proteomes" id="UP000748025"/>
    </source>
</evidence>
<organism evidence="4 5">
    <name type="scientific">Claviceps pusilla</name>
    <dbReference type="NCBI Taxonomy" id="123648"/>
    <lineage>
        <taxon>Eukaryota</taxon>
        <taxon>Fungi</taxon>
        <taxon>Dikarya</taxon>
        <taxon>Ascomycota</taxon>
        <taxon>Pezizomycotina</taxon>
        <taxon>Sordariomycetes</taxon>
        <taxon>Hypocreomycetidae</taxon>
        <taxon>Hypocreales</taxon>
        <taxon>Clavicipitaceae</taxon>
        <taxon>Claviceps</taxon>
    </lineage>
</organism>
<feature type="region of interest" description="Disordered" evidence="2">
    <location>
        <begin position="61"/>
        <end position="135"/>
    </location>
</feature>
<comment type="caution">
    <text evidence="4">The sequence shown here is derived from an EMBL/GenBank/DDBJ whole genome shotgun (WGS) entry which is preliminary data.</text>
</comment>
<accession>A0A9P7NAP6</accession>
<dbReference type="Proteomes" id="UP000748025">
    <property type="component" value="Unassembled WGS sequence"/>
</dbReference>
<dbReference type="SMART" id="SM00398">
    <property type="entry name" value="HMG"/>
    <property type="match status" value="1"/>
</dbReference>
<dbReference type="Gene3D" id="1.10.30.10">
    <property type="entry name" value="High mobility group box domain"/>
    <property type="match status" value="1"/>
</dbReference>
<dbReference type="GO" id="GO:0005634">
    <property type="term" value="C:nucleus"/>
    <property type="evidence" value="ECO:0007669"/>
    <property type="project" value="UniProtKB-UniRule"/>
</dbReference>
<dbReference type="GO" id="GO:0003677">
    <property type="term" value="F:DNA binding"/>
    <property type="evidence" value="ECO:0007669"/>
    <property type="project" value="UniProtKB-UniRule"/>
</dbReference>
<dbReference type="EMBL" id="SRPW01000914">
    <property type="protein sequence ID" value="KAG6011251.1"/>
    <property type="molecule type" value="Genomic_DNA"/>
</dbReference>